<organism evidence="2 3">
    <name type="scientific">Aspergillus tanneri</name>
    <dbReference type="NCBI Taxonomy" id="1220188"/>
    <lineage>
        <taxon>Eukaryota</taxon>
        <taxon>Fungi</taxon>
        <taxon>Dikarya</taxon>
        <taxon>Ascomycota</taxon>
        <taxon>Pezizomycotina</taxon>
        <taxon>Eurotiomycetes</taxon>
        <taxon>Eurotiomycetidae</taxon>
        <taxon>Eurotiales</taxon>
        <taxon>Aspergillaceae</taxon>
        <taxon>Aspergillus</taxon>
        <taxon>Aspergillus subgen. Circumdati</taxon>
    </lineage>
</organism>
<protein>
    <submittedName>
        <fullName evidence="2">Uncharacterized protein</fullName>
    </submittedName>
</protein>
<proteinExistence type="predicted"/>
<accession>A0A4S3JSE1</accession>
<feature type="region of interest" description="Disordered" evidence="1">
    <location>
        <begin position="1"/>
        <end position="23"/>
    </location>
</feature>
<evidence type="ECO:0000256" key="1">
    <source>
        <dbReference type="SAM" id="MobiDB-lite"/>
    </source>
</evidence>
<dbReference type="AlphaFoldDB" id="A0A4S3JSE1"/>
<name>A0A4S3JSE1_9EURO</name>
<gene>
    <name evidence="2" type="ORF">EYZ11_001806</name>
</gene>
<evidence type="ECO:0000313" key="3">
    <source>
        <dbReference type="Proteomes" id="UP000308092"/>
    </source>
</evidence>
<dbReference type="VEuPathDB" id="FungiDB:EYZ11_001806"/>
<evidence type="ECO:0000313" key="2">
    <source>
        <dbReference type="EMBL" id="THC98743.1"/>
    </source>
</evidence>
<dbReference type="Proteomes" id="UP000308092">
    <property type="component" value="Unassembled WGS sequence"/>
</dbReference>
<dbReference type="STRING" id="1220188.A0A4S3JSE1"/>
<reference evidence="2 3" key="1">
    <citation type="submission" date="2019-03" db="EMBL/GenBank/DDBJ databases">
        <title>The genome sequence of a newly discovered highly antifungal drug resistant Aspergillus species, Aspergillus tanneri NIH 1004.</title>
        <authorList>
            <person name="Mounaud S."/>
            <person name="Singh I."/>
            <person name="Joardar V."/>
            <person name="Pakala S."/>
            <person name="Pakala S."/>
            <person name="Venepally P."/>
            <person name="Hoover J."/>
            <person name="Nierman W."/>
            <person name="Chung J."/>
            <person name="Losada L."/>
        </authorList>
    </citation>
    <scope>NUCLEOTIDE SEQUENCE [LARGE SCALE GENOMIC DNA]</scope>
    <source>
        <strain evidence="2 3">NIH1004</strain>
    </source>
</reference>
<keyword evidence="3" id="KW-1185">Reference proteome</keyword>
<comment type="caution">
    <text evidence="2">The sequence shown here is derived from an EMBL/GenBank/DDBJ whole genome shotgun (WGS) entry which is preliminary data.</text>
</comment>
<dbReference type="EMBL" id="SOSA01000036">
    <property type="protein sequence ID" value="THC98743.1"/>
    <property type="molecule type" value="Genomic_DNA"/>
</dbReference>
<sequence>MENTFNPTTPDADDVNADISPTGSDAAKIPVCLPPMPSYPEQVEGHNDALVSVASSRRGGEAGYKRTIFNSIPLYLNIAEVNGVIDSCQSVAVSPIPVYPEWLSGS</sequence>